<dbReference type="Gene3D" id="3.40.1190.10">
    <property type="entry name" value="Mur-like, catalytic domain"/>
    <property type="match status" value="1"/>
</dbReference>
<comment type="similarity">
    <text evidence="1">Belongs to the folylpolyglutamate synthase family.</text>
</comment>
<evidence type="ECO:0000256" key="1">
    <source>
        <dbReference type="ARBA" id="ARBA00008276"/>
    </source>
</evidence>
<evidence type="ECO:0000256" key="4">
    <source>
        <dbReference type="ARBA" id="ARBA00022840"/>
    </source>
</evidence>
<dbReference type="PROSITE" id="PS01012">
    <property type="entry name" value="FOLYLPOLYGLU_SYNT_2"/>
    <property type="match status" value="1"/>
</dbReference>
<dbReference type="PANTHER" id="PTHR11136">
    <property type="entry name" value="FOLYLPOLYGLUTAMATE SYNTHASE-RELATED"/>
    <property type="match status" value="1"/>
</dbReference>
<dbReference type="GO" id="GO:0005829">
    <property type="term" value="C:cytosol"/>
    <property type="evidence" value="ECO:0007669"/>
    <property type="project" value="TreeGrafter"/>
</dbReference>
<proteinExistence type="inferred from homology"/>
<gene>
    <name evidence="5" type="ORF">MENT_LOCUS40692</name>
</gene>
<dbReference type="AlphaFoldDB" id="A0A6V7WM37"/>
<dbReference type="EMBL" id="CAJEWN010000670">
    <property type="protein sequence ID" value="CAD2188069.1"/>
    <property type="molecule type" value="Genomic_DNA"/>
</dbReference>
<comment type="caution">
    <text evidence="5">The sequence shown here is derived from an EMBL/GenBank/DDBJ whole genome shotgun (WGS) entry which is preliminary data.</text>
</comment>
<evidence type="ECO:0000313" key="6">
    <source>
        <dbReference type="Proteomes" id="UP000580250"/>
    </source>
</evidence>
<dbReference type="InterPro" id="IPR001645">
    <property type="entry name" value="Folylpolyglutamate_synth"/>
</dbReference>
<name>A0A6V7WM37_MELEN</name>
<organism evidence="5 6">
    <name type="scientific">Meloidogyne enterolobii</name>
    <name type="common">Root-knot nematode worm</name>
    <name type="synonym">Meloidogyne mayaguensis</name>
    <dbReference type="NCBI Taxonomy" id="390850"/>
    <lineage>
        <taxon>Eukaryota</taxon>
        <taxon>Metazoa</taxon>
        <taxon>Ecdysozoa</taxon>
        <taxon>Nematoda</taxon>
        <taxon>Chromadorea</taxon>
        <taxon>Rhabditida</taxon>
        <taxon>Tylenchina</taxon>
        <taxon>Tylenchomorpha</taxon>
        <taxon>Tylenchoidea</taxon>
        <taxon>Meloidogynidae</taxon>
        <taxon>Meloidogyninae</taxon>
        <taxon>Meloidogyne</taxon>
    </lineage>
</organism>
<dbReference type="NCBIfam" id="TIGR01499">
    <property type="entry name" value="folC"/>
    <property type="match status" value="1"/>
</dbReference>
<dbReference type="GO" id="GO:0005739">
    <property type="term" value="C:mitochondrion"/>
    <property type="evidence" value="ECO:0007669"/>
    <property type="project" value="TreeGrafter"/>
</dbReference>
<dbReference type="SUPFAM" id="SSF53623">
    <property type="entry name" value="MurD-like peptide ligases, catalytic domain"/>
    <property type="match status" value="1"/>
</dbReference>
<dbReference type="PROSITE" id="PS01011">
    <property type="entry name" value="FOLYLPOLYGLU_SYNT_1"/>
    <property type="match status" value="1"/>
</dbReference>
<keyword evidence="3" id="KW-0547">Nucleotide-binding</keyword>
<evidence type="ECO:0000256" key="3">
    <source>
        <dbReference type="ARBA" id="ARBA00022741"/>
    </source>
</evidence>
<dbReference type="Proteomes" id="UP000580250">
    <property type="component" value="Unassembled WGS sequence"/>
</dbReference>
<dbReference type="UniPathway" id="UPA00850"/>
<keyword evidence="2" id="KW-0436">Ligase</keyword>
<protein>
    <submittedName>
        <fullName evidence="5">Uncharacterized protein</fullName>
    </submittedName>
</protein>
<sequence length="355" mass="40299">MTYRIISGFSSTKYFRRTFSFINVLPLSSIVPLTRIPKIMLHNGKVNLSELKGDGNTTINLYQQAVYQLNCLQSNTQIISAAINLKKRKNRQDVLEEMMECLTPLNISLTDIDSLNCIHIAGTKGKGSTCAFLESILRQLGYKTGFYSSPHLIHVRERIQINGQPISEELFAKYFFHVFNTLKDSLQNQEKMPGYFKFLTIMAFYIFYVEKVDVAIVEVGIGGENDCTNIIQTPFILGSTIPEIAWHKAGIAKSNCTLLTVEQPPEAIEVIKQRCKEINSKFLIVPSTINSYKWPNSNIKFGISGCHQHLNVSLALQLARIFCLNSSKNGNHFLPFFTQNLPKETIKLNNNFEWI</sequence>
<dbReference type="InterPro" id="IPR036565">
    <property type="entry name" value="Mur-like_cat_sf"/>
</dbReference>
<reference evidence="5 6" key="1">
    <citation type="submission" date="2020-08" db="EMBL/GenBank/DDBJ databases">
        <authorList>
            <person name="Koutsovoulos G."/>
            <person name="Danchin GJ E."/>
        </authorList>
    </citation>
    <scope>NUCLEOTIDE SEQUENCE [LARGE SCALE GENOMIC DNA]</scope>
</reference>
<dbReference type="OrthoDB" id="5212574at2759"/>
<evidence type="ECO:0000256" key="2">
    <source>
        <dbReference type="ARBA" id="ARBA00022598"/>
    </source>
</evidence>
<dbReference type="PANTHER" id="PTHR11136:SF5">
    <property type="entry name" value="FOLYLPOLYGLUTAMATE SYNTHASE, MITOCHONDRIAL"/>
    <property type="match status" value="1"/>
</dbReference>
<dbReference type="GO" id="GO:0005524">
    <property type="term" value="F:ATP binding"/>
    <property type="evidence" value="ECO:0007669"/>
    <property type="project" value="UniProtKB-KW"/>
</dbReference>
<dbReference type="GO" id="GO:0004326">
    <property type="term" value="F:tetrahydrofolylpolyglutamate synthase activity"/>
    <property type="evidence" value="ECO:0007669"/>
    <property type="project" value="InterPro"/>
</dbReference>
<dbReference type="InterPro" id="IPR018109">
    <property type="entry name" value="Folylpolyglutamate_synth_CS"/>
</dbReference>
<accession>A0A6V7WM37</accession>
<keyword evidence="4" id="KW-0067">ATP-binding</keyword>
<evidence type="ECO:0000313" key="5">
    <source>
        <dbReference type="EMBL" id="CAD2188069.1"/>
    </source>
</evidence>